<accession>A0A2M7QB09</accession>
<dbReference type="EMBL" id="PFLC01000040">
    <property type="protein sequence ID" value="PIY62421.1"/>
    <property type="molecule type" value="Genomic_DNA"/>
</dbReference>
<comment type="caution">
    <text evidence="1">The sequence shown here is derived from an EMBL/GenBank/DDBJ whole genome shotgun (WGS) entry which is preliminary data.</text>
</comment>
<proteinExistence type="predicted"/>
<evidence type="ECO:0000313" key="2">
    <source>
        <dbReference type="Proteomes" id="UP000230973"/>
    </source>
</evidence>
<dbReference type="AlphaFoldDB" id="A0A2M7QB09"/>
<organism evidence="1 2">
    <name type="scientific">Candidatus Uhrbacteria bacterium CG_4_10_14_0_8_um_filter_58_22</name>
    <dbReference type="NCBI Taxonomy" id="1975029"/>
    <lineage>
        <taxon>Bacteria</taxon>
        <taxon>Candidatus Uhriibacteriota</taxon>
    </lineage>
</organism>
<reference evidence="2" key="1">
    <citation type="submission" date="2017-09" db="EMBL/GenBank/DDBJ databases">
        <title>Depth-based differentiation of microbial function through sediment-hosted aquifers and enrichment of novel symbionts in the deep terrestrial subsurface.</title>
        <authorList>
            <person name="Probst A.J."/>
            <person name="Ladd B."/>
            <person name="Jarett J.K."/>
            <person name="Geller-Mcgrath D.E."/>
            <person name="Sieber C.M.K."/>
            <person name="Emerson J.B."/>
            <person name="Anantharaman K."/>
            <person name="Thomas B.C."/>
            <person name="Malmstrom R."/>
            <person name="Stieglmeier M."/>
            <person name="Klingl A."/>
            <person name="Woyke T."/>
            <person name="Ryan C.M."/>
            <person name="Banfield J.F."/>
        </authorList>
    </citation>
    <scope>NUCLEOTIDE SEQUENCE [LARGE SCALE GENOMIC DNA]</scope>
</reference>
<protein>
    <submittedName>
        <fullName evidence="1">Uncharacterized protein</fullName>
    </submittedName>
</protein>
<evidence type="ECO:0000313" key="1">
    <source>
        <dbReference type="EMBL" id="PIY62421.1"/>
    </source>
</evidence>
<gene>
    <name evidence="1" type="ORF">COY93_03335</name>
</gene>
<name>A0A2M7QB09_9BACT</name>
<dbReference type="Proteomes" id="UP000230973">
    <property type="component" value="Unassembled WGS sequence"/>
</dbReference>
<sequence>MVGRTFAGQGTYRGEVEPLRAGPVVLAVRLVFEGDVPTVYVYGIGQDGCSHKFDDNGDTVVTVETVDDFSLRQSLGFDVARLMGVRVNDVIWPLHLSDRKPIREHESPIGIGVY</sequence>